<gene>
    <name evidence="3" type="ORF">DYB34_007434</name>
</gene>
<dbReference type="InterPro" id="IPR006575">
    <property type="entry name" value="RWD_dom"/>
</dbReference>
<proteinExistence type="predicted"/>
<dbReference type="InterPro" id="IPR016135">
    <property type="entry name" value="UBQ-conjugating_enzyme/RWD"/>
</dbReference>
<evidence type="ECO:0000313" key="3">
    <source>
        <dbReference type="EMBL" id="RHY36818.1"/>
    </source>
</evidence>
<dbReference type="Proteomes" id="UP000283543">
    <property type="component" value="Unassembled WGS sequence"/>
</dbReference>
<evidence type="ECO:0000313" key="4">
    <source>
        <dbReference type="Proteomes" id="UP000283543"/>
    </source>
</evidence>
<comment type="caution">
    <text evidence="3">The sequence shown here is derived from an EMBL/GenBank/DDBJ whole genome shotgun (WGS) entry which is preliminary data.</text>
</comment>
<accession>A0A3R6YI75</accession>
<dbReference type="VEuPathDB" id="FungiDB:H257_03371"/>
<dbReference type="Pfam" id="PF05773">
    <property type="entry name" value="RWD"/>
    <property type="match status" value="1"/>
</dbReference>
<reference evidence="3 4" key="1">
    <citation type="submission" date="2018-08" db="EMBL/GenBank/DDBJ databases">
        <title>Aphanomyces genome sequencing and annotation.</title>
        <authorList>
            <person name="Minardi D."/>
            <person name="Oidtmann B."/>
            <person name="Van Der Giezen M."/>
            <person name="Studholme D.J."/>
        </authorList>
    </citation>
    <scope>NUCLEOTIDE SEQUENCE [LARGE SCALE GENOMIC DNA]</scope>
    <source>
        <strain evidence="3 4">Si</strain>
    </source>
</reference>
<dbReference type="VEuPathDB" id="FungiDB:H257_03370"/>
<dbReference type="EMBL" id="QUTB01011929">
    <property type="protein sequence ID" value="RHY36818.1"/>
    <property type="molecule type" value="Genomic_DNA"/>
</dbReference>
<evidence type="ECO:0000256" key="1">
    <source>
        <dbReference type="SAM" id="MobiDB-lite"/>
    </source>
</evidence>
<dbReference type="Gene3D" id="3.10.110.10">
    <property type="entry name" value="Ubiquitin Conjugating Enzyme"/>
    <property type="match status" value="1"/>
</dbReference>
<name>A0A3R6YI75_APHAT</name>
<feature type="domain" description="RWD" evidence="2">
    <location>
        <begin position="782"/>
        <end position="846"/>
    </location>
</feature>
<dbReference type="SUPFAM" id="SSF54495">
    <property type="entry name" value="UBC-like"/>
    <property type="match status" value="1"/>
</dbReference>
<feature type="region of interest" description="Disordered" evidence="1">
    <location>
        <begin position="274"/>
        <end position="300"/>
    </location>
</feature>
<evidence type="ECO:0000259" key="2">
    <source>
        <dbReference type="Pfam" id="PF05773"/>
    </source>
</evidence>
<organism evidence="3 4">
    <name type="scientific">Aphanomyces astaci</name>
    <name type="common">Crayfish plague agent</name>
    <dbReference type="NCBI Taxonomy" id="112090"/>
    <lineage>
        <taxon>Eukaryota</taxon>
        <taxon>Sar</taxon>
        <taxon>Stramenopiles</taxon>
        <taxon>Oomycota</taxon>
        <taxon>Saprolegniomycetes</taxon>
        <taxon>Saprolegniales</taxon>
        <taxon>Verrucalvaceae</taxon>
        <taxon>Aphanomyces</taxon>
    </lineage>
</organism>
<dbReference type="PANTHER" id="PTHR40237">
    <property type="entry name" value="LD44813P"/>
    <property type="match status" value="1"/>
</dbReference>
<dbReference type="AlphaFoldDB" id="A0A3R6YI75"/>
<protein>
    <recommendedName>
        <fullName evidence="2">RWD domain-containing protein</fullName>
    </recommendedName>
</protein>
<sequence>MGRTSSLTEWAHFVKTSHKASTSYWWVYCRHCVLAAMAAAAGDQSTTNQPPAKAMHDFVDTMPVPTAAAAASTTDAEQTLHPLVGRRSVMKAHLAHCIHATPMPSNPIVKRRAGKRGVHCAIAEWAHFHRLEKEGYIGNTNYFPVVCKYCTDAYDTKTRPTPPDVFTGRKESMRRHLAQCQHFTGNLPDKAAKPTASKSLSEWEFFVQLDRQPGSMYHFAKCKSCTEAHAANPDQHPEPKIILGRKHNMQTHLANCHHMHHLRNVMDDIAFSSDEDDEARDEDLQISGTPPASPRDVDPPKNEALIHFTIEHNLPFSWVESKHMQVMVPSRLPSSHDLSTSILHSVQRRLENEQRASSRQTLIIEALPPAPTTTTTDQVTTSYVAWLIDAHRVAVPQWMPGQETLTWTCQDRDLASVAIARINQNTATIVAIVLPWSPLPSSSVTMISTHPSVSHVYCHQSVGPIFYSIMHSVLQDDMVTRVLRMALTLAPLPTSCLQSNWAPWLHLVNQQRSHHYPLELDFWHQLDSVGSLLSSLSLANGLARVNTLSLAHTVHLLGDVYLRNQGLNRTTLLQLKLERELERHWLTMEQPLMVLAYVLHPEFQGHVALHPRRTKLTTQALGDVAVLYYSKFFQEPPRTLSLASDVMAFVEGRLSNVSNAASTDGATFSTHLSATYPDLVRLMQRLLDIIPSFCLDNGHLSAHHYTPDEWQNIKYIAYCAPPSPRHSQGLEDIRDVDELLLKWRSQGLVESNTTNQELGGTRQDLVPKVTLMELFGSRYTRYRKLRLRLRFPDNYPNEELVIELMSDTLPDVALRRLTKFVDAKASELAKLGQPQVQAVVELIQSSLADNKLLYANDEVRQLRLLAEQNGGEIKLNERAGRVKLLLRHRGYFFHANIKLDDHYPDSPIAVSCDESNLPASIVALVVKQANDMVARIVQGYTADQALFASNPLKKPLRLVDAIEDELYMSISSGQQPLQAYCGHWYHHDCLGPILQSPPFVHGCKACHVILHHPLWSTNVDELKRGHERAIRQAKELEEIADMF</sequence>
<dbReference type="PANTHER" id="PTHR40237:SF1">
    <property type="entry name" value="LD44813P"/>
    <property type="match status" value="1"/>
</dbReference>